<reference evidence="1" key="2">
    <citation type="submission" date="2022-06" db="UniProtKB">
        <authorList>
            <consortium name="EnsemblMetazoa"/>
        </authorList>
    </citation>
    <scope>IDENTIFICATION</scope>
    <source>
        <strain evidence="1">DF5081</strain>
    </source>
</reference>
<dbReference type="EnsemblMetazoa" id="CJA30925a.1">
    <property type="protein sequence ID" value="CJA30925a.1"/>
    <property type="gene ID" value="WBGene00206772"/>
</dbReference>
<accession>A0A8R1EAM7</accession>
<protein>
    <submittedName>
        <fullName evidence="1">Uncharacterized protein</fullName>
    </submittedName>
</protein>
<evidence type="ECO:0000313" key="1">
    <source>
        <dbReference type="EnsemblMetazoa" id="CJA30925a.1"/>
    </source>
</evidence>
<proteinExistence type="predicted"/>
<name>A0A8R1EAM7_CAEJA</name>
<reference evidence="2" key="1">
    <citation type="submission" date="2010-08" db="EMBL/GenBank/DDBJ databases">
        <authorList>
            <consortium name="Caenorhabditis japonica Sequencing Consortium"/>
            <person name="Wilson R.K."/>
        </authorList>
    </citation>
    <scope>NUCLEOTIDE SEQUENCE [LARGE SCALE GENOMIC DNA]</scope>
    <source>
        <strain evidence="2">DF5081</strain>
    </source>
</reference>
<sequence length="82" mass="9142">MYSEGKSFQFMTIEINRSEAVIQNISRPSEQLRRAHLGQLKKVVDVSGPAITTLIDELGRKRFVGGSSQSHNISPADTVKER</sequence>
<organism evidence="1 2">
    <name type="scientific">Caenorhabditis japonica</name>
    <dbReference type="NCBI Taxonomy" id="281687"/>
    <lineage>
        <taxon>Eukaryota</taxon>
        <taxon>Metazoa</taxon>
        <taxon>Ecdysozoa</taxon>
        <taxon>Nematoda</taxon>
        <taxon>Chromadorea</taxon>
        <taxon>Rhabditida</taxon>
        <taxon>Rhabditina</taxon>
        <taxon>Rhabditomorpha</taxon>
        <taxon>Rhabditoidea</taxon>
        <taxon>Rhabditidae</taxon>
        <taxon>Peloderinae</taxon>
        <taxon>Caenorhabditis</taxon>
    </lineage>
</organism>
<dbReference type="AlphaFoldDB" id="A0A8R1EAM7"/>
<evidence type="ECO:0000313" key="2">
    <source>
        <dbReference type="Proteomes" id="UP000005237"/>
    </source>
</evidence>
<keyword evidence="2" id="KW-1185">Reference proteome</keyword>
<dbReference type="Proteomes" id="UP000005237">
    <property type="component" value="Unassembled WGS sequence"/>
</dbReference>